<keyword evidence="3 5" id="KW-0067">ATP-binding</keyword>
<keyword evidence="9" id="KW-1185">Reference proteome</keyword>
<evidence type="ECO:0000256" key="3">
    <source>
        <dbReference type="ARBA" id="ARBA00022840"/>
    </source>
</evidence>
<keyword evidence="4 5" id="KW-0505">Motor protein</keyword>
<dbReference type="GO" id="GO:0005874">
    <property type="term" value="C:microtubule"/>
    <property type="evidence" value="ECO:0007669"/>
    <property type="project" value="UniProtKB-KW"/>
</dbReference>
<dbReference type="SMART" id="SM00129">
    <property type="entry name" value="KISc"/>
    <property type="match status" value="1"/>
</dbReference>
<feature type="compositionally biased region" description="Low complexity" evidence="6">
    <location>
        <begin position="49"/>
        <end position="58"/>
    </location>
</feature>
<dbReference type="AlphaFoldDB" id="A0A9W7LFJ0"/>
<name>A0A9W7LFJ0_9STRA</name>
<dbReference type="InterPro" id="IPR036961">
    <property type="entry name" value="Kinesin_motor_dom_sf"/>
</dbReference>
<feature type="compositionally biased region" description="Basic and acidic residues" evidence="6">
    <location>
        <begin position="20"/>
        <end position="32"/>
    </location>
</feature>
<dbReference type="PROSITE" id="PS50067">
    <property type="entry name" value="KINESIN_MOTOR_2"/>
    <property type="match status" value="1"/>
</dbReference>
<feature type="domain" description="Kinesin motor" evidence="7">
    <location>
        <begin position="517"/>
        <end position="865"/>
    </location>
</feature>
<feature type="region of interest" description="Disordered" evidence="6">
    <location>
        <begin position="298"/>
        <end position="319"/>
    </location>
</feature>
<organism evidence="8 9">
    <name type="scientific">Triparma columacea</name>
    <dbReference type="NCBI Taxonomy" id="722753"/>
    <lineage>
        <taxon>Eukaryota</taxon>
        <taxon>Sar</taxon>
        <taxon>Stramenopiles</taxon>
        <taxon>Ochrophyta</taxon>
        <taxon>Bolidophyceae</taxon>
        <taxon>Parmales</taxon>
        <taxon>Triparmaceae</taxon>
        <taxon>Triparma</taxon>
    </lineage>
</organism>
<feature type="compositionally biased region" description="Low complexity" evidence="6">
    <location>
        <begin position="81"/>
        <end position="111"/>
    </location>
</feature>
<dbReference type="PANTHER" id="PTHR47972:SF45">
    <property type="entry name" value="PROTEIN CLARET SEGREGATIONAL"/>
    <property type="match status" value="1"/>
</dbReference>
<evidence type="ECO:0000256" key="4">
    <source>
        <dbReference type="ARBA" id="ARBA00023175"/>
    </source>
</evidence>
<dbReference type="GO" id="GO:0008017">
    <property type="term" value="F:microtubule binding"/>
    <property type="evidence" value="ECO:0007669"/>
    <property type="project" value="InterPro"/>
</dbReference>
<dbReference type="InterPro" id="IPR027640">
    <property type="entry name" value="Kinesin-like_fam"/>
</dbReference>
<dbReference type="SUPFAM" id="SSF52540">
    <property type="entry name" value="P-loop containing nucleoside triphosphate hydrolases"/>
    <property type="match status" value="1"/>
</dbReference>
<evidence type="ECO:0000256" key="1">
    <source>
        <dbReference type="ARBA" id="ARBA00022701"/>
    </source>
</evidence>
<evidence type="ECO:0000313" key="9">
    <source>
        <dbReference type="Proteomes" id="UP001165065"/>
    </source>
</evidence>
<dbReference type="Pfam" id="PF00225">
    <property type="entry name" value="Kinesin"/>
    <property type="match status" value="1"/>
</dbReference>
<evidence type="ECO:0000256" key="6">
    <source>
        <dbReference type="SAM" id="MobiDB-lite"/>
    </source>
</evidence>
<evidence type="ECO:0000313" key="8">
    <source>
        <dbReference type="EMBL" id="GMI48594.1"/>
    </source>
</evidence>
<protein>
    <recommendedName>
        <fullName evidence="7">Kinesin motor domain-containing protein</fullName>
    </recommendedName>
</protein>
<dbReference type="InterPro" id="IPR001752">
    <property type="entry name" value="Kinesin_motor_dom"/>
</dbReference>
<evidence type="ECO:0000256" key="5">
    <source>
        <dbReference type="PROSITE-ProRule" id="PRU00283"/>
    </source>
</evidence>
<keyword evidence="1" id="KW-0493">Microtubule</keyword>
<evidence type="ECO:0000259" key="7">
    <source>
        <dbReference type="PROSITE" id="PS50067"/>
    </source>
</evidence>
<evidence type="ECO:0000256" key="2">
    <source>
        <dbReference type="ARBA" id="ARBA00022741"/>
    </source>
</evidence>
<feature type="compositionally biased region" description="Polar residues" evidence="6">
    <location>
        <begin position="141"/>
        <end position="150"/>
    </location>
</feature>
<dbReference type="GO" id="GO:0005524">
    <property type="term" value="F:ATP binding"/>
    <property type="evidence" value="ECO:0007669"/>
    <property type="project" value="UniProtKB-UniRule"/>
</dbReference>
<gene>
    <name evidence="8" type="ORF">TrCOL_g451</name>
</gene>
<accession>A0A9W7LFJ0</accession>
<sequence>MNNTTGRSALSDRTNSAGGAKDRRALLAEWKSKAKSRGGSENGAGPARSSLLGGVRRTGLGGGVTRVSGGAAAGSKRKNAAETTSTATTSRWATSRTSRSASSAMARTAPSGSFKIAEDEGEYESRSKKIRFGDSTEELGDTSTEPMSTTGGRGCLKKGRFAAAEPEPAPSNDAVSRALERRRTQPQPQQQPEGEDGDEEIVFDDTMNFDADEDLDNVESAGLKSKLRELQKTCAALQKQAVKLKMAKAPLEARMRQNEDNWRKEKSKLTVEIEALKVAIQEADQRFRSLELQKQSVEEENSKLTLENRRSNSTVTKDAPVDNSAWSRQLANDKEIEELKEKLEATKEEIQGLKLDKISLESDCHASNMELDSLNKKFASMEAESGDIEAAKNAANEAEIRLEVLTREHIATTAQLNAINMELASTKSTSEATIKEKETAWKTEEKQLRFEISVLRTRGGNVDDDDLIRPDDVEDEAVLRARIEERDRTIAELQEQVIKGEKLRRKMHNRIQELRGNIRVFVRTRPFLPGDGDGVDSAVDVSPDGQSLQIYDKTGKAENNFSFDKAFPPSSGQDAVFEEVSEFVQSALDGFHVCLFSYGQTGSGKTHTMQGSGNGQMRGIIPRAVEQILEQVNLLGGQNWKYTMSASFLEIYNEELKDLLVNMGPNGEAAPNTTKNNPNKKNPKLAIKRNAEGKSFVDNLSAINIDTTDADLGMQQLENVMNSAARTRSVACTNMNAQSSRSHSVFMLHLTGYNTEDGTVISGALNLCDLAGSERLDRSGAGADAKRLKETQAINKSLSCLGDVFSSLASGNSHVPYRNSKLTYLLQDCLSGDGKALMFVNLSPTMQSAHESLCSLRFAQRVSQVELGKPTKHVQYKMGGKK</sequence>
<comment type="caution">
    <text evidence="8">The sequence shown here is derived from an EMBL/GenBank/DDBJ whole genome shotgun (WGS) entry which is preliminary data.</text>
</comment>
<feature type="compositionally biased region" description="Basic and acidic residues" evidence="6">
    <location>
        <begin position="298"/>
        <end position="310"/>
    </location>
</feature>
<dbReference type="Proteomes" id="UP001165065">
    <property type="component" value="Unassembled WGS sequence"/>
</dbReference>
<dbReference type="GO" id="GO:0003777">
    <property type="term" value="F:microtubule motor activity"/>
    <property type="evidence" value="ECO:0007669"/>
    <property type="project" value="InterPro"/>
</dbReference>
<dbReference type="PANTHER" id="PTHR47972">
    <property type="entry name" value="KINESIN-LIKE PROTEIN KLP-3"/>
    <property type="match status" value="1"/>
</dbReference>
<reference evidence="9" key="1">
    <citation type="journal article" date="2023" name="Commun. Biol.">
        <title>Genome analysis of Parmales, the sister group of diatoms, reveals the evolutionary specialization of diatoms from phago-mixotrophs to photoautotrophs.</title>
        <authorList>
            <person name="Ban H."/>
            <person name="Sato S."/>
            <person name="Yoshikawa S."/>
            <person name="Yamada K."/>
            <person name="Nakamura Y."/>
            <person name="Ichinomiya M."/>
            <person name="Sato N."/>
            <person name="Blanc-Mathieu R."/>
            <person name="Endo H."/>
            <person name="Kuwata A."/>
            <person name="Ogata H."/>
        </authorList>
    </citation>
    <scope>NUCLEOTIDE SEQUENCE [LARGE SCALE GENOMIC DNA]</scope>
</reference>
<feature type="binding site" evidence="5">
    <location>
        <begin position="599"/>
        <end position="606"/>
    </location>
    <ligand>
        <name>ATP</name>
        <dbReference type="ChEBI" id="CHEBI:30616"/>
    </ligand>
</feature>
<feature type="region of interest" description="Disordered" evidence="6">
    <location>
        <begin position="1"/>
        <end position="202"/>
    </location>
</feature>
<keyword evidence="2 5" id="KW-0547">Nucleotide-binding</keyword>
<dbReference type="PRINTS" id="PR00380">
    <property type="entry name" value="KINESINHEAVY"/>
</dbReference>
<dbReference type="OrthoDB" id="3176171at2759"/>
<dbReference type="Gene3D" id="3.40.850.10">
    <property type="entry name" value="Kinesin motor domain"/>
    <property type="match status" value="1"/>
</dbReference>
<dbReference type="InterPro" id="IPR027417">
    <property type="entry name" value="P-loop_NTPase"/>
</dbReference>
<feature type="compositionally biased region" description="Low complexity" evidence="6">
    <location>
        <begin position="65"/>
        <end position="74"/>
    </location>
</feature>
<feature type="compositionally biased region" description="Basic and acidic residues" evidence="6">
    <location>
        <begin position="123"/>
        <end position="134"/>
    </location>
</feature>
<dbReference type="EMBL" id="BRYA01000410">
    <property type="protein sequence ID" value="GMI48594.1"/>
    <property type="molecule type" value="Genomic_DNA"/>
</dbReference>
<feature type="compositionally biased region" description="Polar residues" evidence="6">
    <location>
        <begin position="1"/>
        <end position="17"/>
    </location>
</feature>
<proteinExistence type="inferred from homology"/>
<comment type="similarity">
    <text evidence="5">Belongs to the TRAFAC class myosin-kinesin ATPase superfamily. Kinesin family.</text>
</comment>
<feature type="compositionally biased region" description="Acidic residues" evidence="6">
    <location>
        <begin position="193"/>
        <end position="202"/>
    </location>
</feature>
<dbReference type="GO" id="GO:0007018">
    <property type="term" value="P:microtubule-based movement"/>
    <property type="evidence" value="ECO:0007669"/>
    <property type="project" value="InterPro"/>
</dbReference>